<evidence type="ECO:0000259" key="1">
    <source>
        <dbReference type="SMART" id="SM01008"/>
    </source>
</evidence>
<dbReference type="InterPro" id="IPR012368">
    <property type="entry name" value="OxRdtase_Mopterin-bd_su_IorB"/>
</dbReference>
<dbReference type="SUPFAM" id="SSF56003">
    <property type="entry name" value="Molybdenum cofactor-binding domain"/>
    <property type="match status" value="2"/>
</dbReference>
<organism evidence="2 3">
    <name type="scientific">Methylobacterium iners</name>
    <dbReference type="NCBI Taxonomy" id="418707"/>
    <lineage>
        <taxon>Bacteria</taxon>
        <taxon>Pseudomonadati</taxon>
        <taxon>Pseudomonadota</taxon>
        <taxon>Alphaproteobacteria</taxon>
        <taxon>Hyphomicrobiales</taxon>
        <taxon>Methylobacteriaceae</taxon>
        <taxon>Methylobacterium</taxon>
    </lineage>
</organism>
<proteinExistence type="predicted"/>
<dbReference type="Gene3D" id="3.30.365.10">
    <property type="entry name" value="Aldehyde oxidase/xanthine dehydrogenase, molybdopterin binding domain"/>
    <property type="match status" value="4"/>
</dbReference>
<evidence type="ECO:0000313" key="3">
    <source>
        <dbReference type="Proteomes" id="UP001055125"/>
    </source>
</evidence>
<dbReference type="InterPro" id="IPR008274">
    <property type="entry name" value="AldOxase/xan_DH_MoCoBD1"/>
</dbReference>
<keyword evidence="3" id="KW-1185">Reference proteome</keyword>
<comment type="caution">
    <text evidence="2">The sequence shown here is derived from an EMBL/GenBank/DDBJ whole genome shotgun (WGS) entry which is preliminary data.</text>
</comment>
<dbReference type="PANTHER" id="PTHR47495:SF3">
    <property type="entry name" value="BLR6219 PROTEIN"/>
    <property type="match status" value="1"/>
</dbReference>
<dbReference type="Pfam" id="PF02738">
    <property type="entry name" value="MoCoBD_1"/>
    <property type="match status" value="1"/>
</dbReference>
<dbReference type="InterPro" id="IPR052516">
    <property type="entry name" value="N-heterocyclic_Hydroxylase"/>
</dbReference>
<sequence length="777" mass="83053">MIHDAKMMQNAFAAEAPPTALANVSRRAILGGLGGLVLALSWREPAFAEDKAEPKKFGGDAMPNGWQDNPKVFVAIAPDGTVTVTCHRAEMGQGVRTSIALVVADELEADWAKVRVTQAWGDETRFGNQDTDGSRSLRHFLPHMRHAGAAARAMLVQAAAKQWGVPADEVRAENHVLTHAKSKRSIPYGEVAAAAAELPVPARESVTLKDPKAFRYIGKGEIGLIDNRDITTGRAIYGFDVRVEGMLYALVARPPVFGGKVVSVDDSTALKVPGVVKVFTIGPPELPSEFQPLGGVAVIAKNTWAAMKGREALKITWDDGPNANYDSTAFRAELEKAVRAPGKVVRNQGDVDAAMKGAKTRLEAEYFVPHLAQAPMEPPAALVQIKDGFCEAWTCTQAPQATHDRLAKKLGLAPDKVRVNVTLLGGGFGRKSKPDYVIEAALCSQAVGGAPVKLVWTRDDDLHNGYFHTISVERLEAGLDAKGMPVAWLHRSAAPTIGSIFAAGAKNALPFELGMGMVNNPFAVPNVRLENPEAAAHVRIGWFRSVSNIPHAFAIQSFVSELAHAAGRDPKDYLLDLIGPARIIDPTAIGDVWNYGEDPARYPIDTGRLRRVIETAAGAARWGRKLPSGQGLGIAGHYSFVTYTAVAAEVAVDAKGGVTINRIDIAVDCGPQVNPERVRSQMEGAVVMGMGLALSSEITFKNGRVQQDNFDGYEITRIDAAPKAVHVHLLPSTDYAQPLGGVGEPGVPPVAPAIANAIFAATGRRIRQLPIRDQTSA</sequence>
<dbReference type="PIRSF" id="PIRSF036389">
    <property type="entry name" value="IOR_B"/>
    <property type="match status" value="1"/>
</dbReference>
<dbReference type="InterPro" id="IPR000674">
    <property type="entry name" value="Ald_Oxase/Xan_DH_a/b"/>
</dbReference>
<dbReference type="RefSeq" id="WP_238246614.1">
    <property type="nucleotide sequence ID" value="NZ_BPQP01000090.1"/>
</dbReference>
<reference evidence="2" key="1">
    <citation type="journal article" date="2021" name="Front. Microbiol.">
        <title>Comprehensive Comparative Genomics and Phenotyping of Methylobacterium Species.</title>
        <authorList>
            <person name="Alessa O."/>
            <person name="Ogura Y."/>
            <person name="Fujitani Y."/>
            <person name="Takami H."/>
            <person name="Hayashi T."/>
            <person name="Sahin N."/>
            <person name="Tani A."/>
        </authorList>
    </citation>
    <scope>NUCLEOTIDE SEQUENCE</scope>
    <source>
        <strain evidence="2">DSM 19015</strain>
    </source>
</reference>
<feature type="domain" description="Aldehyde oxidase/xanthine dehydrogenase a/b hammerhead" evidence="1">
    <location>
        <begin position="232"/>
        <end position="321"/>
    </location>
</feature>
<name>A0ABQ4S345_9HYPH</name>
<dbReference type="EMBL" id="BPQP01000090">
    <property type="protein sequence ID" value="GJD97553.1"/>
    <property type="molecule type" value="Genomic_DNA"/>
</dbReference>
<dbReference type="InterPro" id="IPR037165">
    <property type="entry name" value="AldOxase/xan_DH_Mopterin-bd_sf"/>
</dbReference>
<dbReference type="Gene3D" id="3.90.1170.50">
    <property type="entry name" value="Aldehyde oxidase/xanthine dehydrogenase, a/b hammerhead"/>
    <property type="match status" value="1"/>
</dbReference>
<dbReference type="Proteomes" id="UP001055125">
    <property type="component" value="Unassembled WGS sequence"/>
</dbReference>
<dbReference type="InterPro" id="IPR046867">
    <property type="entry name" value="AldOxase/xan_DH_MoCoBD2"/>
</dbReference>
<dbReference type="PANTHER" id="PTHR47495">
    <property type="entry name" value="ALDEHYDE DEHYDROGENASE"/>
    <property type="match status" value="1"/>
</dbReference>
<dbReference type="SMART" id="SM01008">
    <property type="entry name" value="Ald_Xan_dh_C"/>
    <property type="match status" value="1"/>
</dbReference>
<gene>
    <name evidence="2" type="ORF">OCOJLMKI_4785</name>
</gene>
<reference evidence="2" key="2">
    <citation type="submission" date="2021-08" db="EMBL/GenBank/DDBJ databases">
        <authorList>
            <person name="Tani A."/>
            <person name="Ola A."/>
            <person name="Ogura Y."/>
            <person name="Katsura K."/>
            <person name="Hayashi T."/>
        </authorList>
    </citation>
    <scope>NUCLEOTIDE SEQUENCE</scope>
    <source>
        <strain evidence="2">DSM 19015</strain>
    </source>
</reference>
<accession>A0ABQ4S345</accession>
<evidence type="ECO:0000313" key="2">
    <source>
        <dbReference type="EMBL" id="GJD97553.1"/>
    </source>
</evidence>
<protein>
    <submittedName>
        <fullName evidence="2">Membrane-bound aldehyde dehydrogenase [pyrroloquinoline-quinone]</fullName>
    </submittedName>
</protein>
<dbReference type="Pfam" id="PF20256">
    <property type="entry name" value="MoCoBD_2"/>
    <property type="match status" value="2"/>
</dbReference>